<name>A0AAW2ZN70_9EUKA</name>
<comment type="caution">
    <text evidence="2">The sequence shown here is derived from an EMBL/GenBank/DDBJ whole genome shotgun (WGS) entry which is preliminary data.</text>
</comment>
<evidence type="ECO:0000313" key="2">
    <source>
        <dbReference type="EMBL" id="KAL0490146.1"/>
    </source>
</evidence>
<gene>
    <name evidence="2" type="ORF">AKO1_006677</name>
</gene>
<accession>A0AAW2ZN70</accession>
<dbReference type="AlphaFoldDB" id="A0AAW2ZN70"/>
<feature type="non-terminal residue" evidence="2">
    <location>
        <position position="354"/>
    </location>
</feature>
<keyword evidence="3" id="KW-1185">Reference proteome</keyword>
<evidence type="ECO:0008006" key="4">
    <source>
        <dbReference type="Google" id="ProtNLM"/>
    </source>
</evidence>
<evidence type="ECO:0000313" key="3">
    <source>
        <dbReference type="Proteomes" id="UP001431209"/>
    </source>
</evidence>
<sequence>MRKQNRIARTTSQDSNFEVDFDTFNIGDKRNLGRQYVNPFDDPFSTSESITQPIGIENHESYNNAIMPSKRDPSPYLSTEEQYIPPTVRLRVQHHYTSSPQSPPPIITSNFGSLINIKHQEQYIPYKPSVIVGKKASRTSSSDTLDKDNKRYNQPKTSLEEKRPNTTHATTTIVDKGKRTFVLKLDTKNPSRHVMTIFNENNALIYKTLYLLGDIPKIEIMTANNVLVATINKPGGLHLHNTFKIRKQDGTKLAECTERFKMVGLSSDRKFNYQRFDTCETLKMTGTYGGDWKIIKNQKLAGSITNENVRYVLNVDSHPSDVFHVLAQTFIVIASRLLDEQTGKVKTVENFRST</sequence>
<proteinExistence type="predicted"/>
<feature type="region of interest" description="Disordered" evidence="1">
    <location>
        <begin position="135"/>
        <end position="168"/>
    </location>
</feature>
<dbReference type="EMBL" id="JAOPGA020001646">
    <property type="protein sequence ID" value="KAL0490146.1"/>
    <property type="molecule type" value="Genomic_DNA"/>
</dbReference>
<organism evidence="2 3">
    <name type="scientific">Acrasis kona</name>
    <dbReference type="NCBI Taxonomy" id="1008807"/>
    <lineage>
        <taxon>Eukaryota</taxon>
        <taxon>Discoba</taxon>
        <taxon>Heterolobosea</taxon>
        <taxon>Tetramitia</taxon>
        <taxon>Eutetramitia</taxon>
        <taxon>Acrasidae</taxon>
        <taxon>Acrasis</taxon>
    </lineage>
</organism>
<protein>
    <recommendedName>
        <fullName evidence="4">Tubby C-terminal domain-containing protein</fullName>
    </recommendedName>
</protein>
<reference evidence="2 3" key="1">
    <citation type="submission" date="2024-03" db="EMBL/GenBank/DDBJ databases">
        <title>The Acrasis kona genome and developmental transcriptomes reveal deep origins of eukaryotic multicellular pathways.</title>
        <authorList>
            <person name="Sheikh S."/>
            <person name="Fu C.-J."/>
            <person name="Brown M.W."/>
            <person name="Baldauf S.L."/>
        </authorList>
    </citation>
    <scope>NUCLEOTIDE SEQUENCE [LARGE SCALE GENOMIC DNA]</scope>
    <source>
        <strain evidence="2 3">ATCC MYA-3509</strain>
    </source>
</reference>
<evidence type="ECO:0000256" key="1">
    <source>
        <dbReference type="SAM" id="MobiDB-lite"/>
    </source>
</evidence>
<dbReference type="Proteomes" id="UP001431209">
    <property type="component" value="Unassembled WGS sequence"/>
</dbReference>